<dbReference type="PANTHER" id="PTHR37423">
    <property type="entry name" value="SOLUBLE LYTIC MUREIN TRANSGLYCOSYLASE-RELATED"/>
    <property type="match status" value="1"/>
</dbReference>
<dbReference type="SUPFAM" id="SSF53955">
    <property type="entry name" value="Lysozyme-like"/>
    <property type="match status" value="1"/>
</dbReference>
<evidence type="ECO:0000256" key="1">
    <source>
        <dbReference type="ARBA" id="ARBA00007734"/>
    </source>
</evidence>
<sequence length="280" mass="28571">MALGRGIAGTVLLAALILGPAMPVMAERIGTDFTYRRIAVPKPGARRITVQIDPAAPRAPAAPPAAGQGGQPTGAASSGKSQGATTAAWFWEAVSPRLADGGPGRLEPALAALRAAPPGAAVAPRLQQLQEIARIHGPDIMRATIGTRVSPALALAVISVESAGRADAVSSAGAQGLMQLMPATAARFGVRDRAVAPDNIRGGIAYLDWLMGHFDRDPILALAGYNAGEGAVRDNGGVPPYAETRAYVPKVLAAWGVARGLCITPPVLMSDGCVFGVNNL</sequence>
<dbReference type="Proteomes" id="UP000576152">
    <property type="component" value="Unassembled WGS sequence"/>
</dbReference>
<name>A0ABR6HQM7_9RHOB</name>
<dbReference type="InterPro" id="IPR000189">
    <property type="entry name" value="Transglyc_AS"/>
</dbReference>
<feature type="domain" description="Transglycosylase SLT" evidence="4">
    <location>
        <begin position="147"/>
        <end position="237"/>
    </location>
</feature>
<dbReference type="Pfam" id="PF01464">
    <property type="entry name" value="SLT"/>
    <property type="match status" value="1"/>
</dbReference>
<comment type="caution">
    <text evidence="5">The sequence shown here is derived from an EMBL/GenBank/DDBJ whole genome shotgun (WGS) entry which is preliminary data.</text>
</comment>
<dbReference type="PROSITE" id="PS00922">
    <property type="entry name" value="TRANSGLYCOSYLASE"/>
    <property type="match status" value="1"/>
</dbReference>
<keyword evidence="6" id="KW-1185">Reference proteome</keyword>
<organism evidence="5 6">
    <name type="scientific">Limimaricola variabilis</name>
    <dbReference type="NCBI Taxonomy" id="1492771"/>
    <lineage>
        <taxon>Bacteria</taxon>
        <taxon>Pseudomonadati</taxon>
        <taxon>Pseudomonadota</taxon>
        <taxon>Alphaproteobacteria</taxon>
        <taxon>Rhodobacterales</taxon>
        <taxon>Paracoccaceae</taxon>
        <taxon>Limimaricola</taxon>
    </lineage>
</organism>
<evidence type="ECO:0000313" key="6">
    <source>
        <dbReference type="Proteomes" id="UP000576152"/>
    </source>
</evidence>
<reference evidence="5 6" key="1">
    <citation type="submission" date="2020-08" db="EMBL/GenBank/DDBJ databases">
        <title>Genomic Encyclopedia of Type Strains, Phase III (KMG-III): the genomes of soil and plant-associated and newly described type strains.</title>
        <authorList>
            <person name="Whitman W."/>
        </authorList>
    </citation>
    <scope>NUCLEOTIDE SEQUENCE [LARGE SCALE GENOMIC DNA]</scope>
    <source>
        <strain evidence="5 6">CECT 8572</strain>
    </source>
</reference>
<feature type="region of interest" description="Disordered" evidence="3">
    <location>
        <begin position="56"/>
        <end position="81"/>
    </location>
</feature>
<protein>
    <submittedName>
        <fullName evidence="5">Soluble lytic murein transglycosylase-like protein</fullName>
    </submittedName>
</protein>
<dbReference type="EMBL" id="JACIBX010000009">
    <property type="protein sequence ID" value="MBB3712861.1"/>
    <property type="molecule type" value="Genomic_DNA"/>
</dbReference>
<proteinExistence type="inferred from homology"/>
<comment type="similarity">
    <text evidence="2">Belongs to the virb1 family.</text>
</comment>
<dbReference type="InterPro" id="IPR008258">
    <property type="entry name" value="Transglycosylase_SLT_dom_1"/>
</dbReference>
<comment type="similarity">
    <text evidence="1">Belongs to the transglycosylase Slt family.</text>
</comment>
<evidence type="ECO:0000256" key="2">
    <source>
        <dbReference type="ARBA" id="ARBA00009387"/>
    </source>
</evidence>
<accession>A0ABR6HQM7</accession>
<dbReference type="PANTHER" id="PTHR37423:SF2">
    <property type="entry name" value="MEMBRANE-BOUND LYTIC MUREIN TRANSGLYCOSYLASE C"/>
    <property type="match status" value="1"/>
</dbReference>
<dbReference type="Gene3D" id="1.10.530.10">
    <property type="match status" value="1"/>
</dbReference>
<dbReference type="InterPro" id="IPR023346">
    <property type="entry name" value="Lysozyme-like_dom_sf"/>
</dbReference>
<gene>
    <name evidence="5" type="ORF">FHS00_002459</name>
</gene>
<dbReference type="CDD" id="cd00254">
    <property type="entry name" value="LT-like"/>
    <property type="match status" value="1"/>
</dbReference>
<evidence type="ECO:0000313" key="5">
    <source>
        <dbReference type="EMBL" id="MBB3712861.1"/>
    </source>
</evidence>
<evidence type="ECO:0000256" key="3">
    <source>
        <dbReference type="SAM" id="MobiDB-lite"/>
    </source>
</evidence>
<evidence type="ECO:0000259" key="4">
    <source>
        <dbReference type="Pfam" id="PF01464"/>
    </source>
</evidence>
<dbReference type="RefSeq" id="WP_183473952.1">
    <property type="nucleotide sequence ID" value="NZ_JACIBX010000009.1"/>
</dbReference>